<dbReference type="Gene3D" id="1.10.10.10">
    <property type="entry name" value="Winged helix-like DNA-binding domain superfamily/Winged helix DNA-binding domain"/>
    <property type="match status" value="1"/>
</dbReference>
<keyword evidence="1 2" id="KW-0238">DNA-binding</keyword>
<evidence type="ECO:0000313" key="6">
    <source>
        <dbReference type="Proteomes" id="UP000030377"/>
    </source>
</evidence>
<proteinExistence type="predicted"/>
<evidence type="ECO:0000313" key="5">
    <source>
        <dbReference type="EMBL" id="KGT74361.1"/>
    </source>
</evidence>
<keyword evidence="3" id="KW-0472">Membrane</keyword>
<dbReference type="GO" id="GO:0000160">
    <property type="term" value="P:phosphorelay signal transduction system"/>
    <property type="evidence" value="ECO:0007669"/>
    <property type="project" value="InterPro"/>
</dbReference>
<keyword evidence="3" id="KW-1133">Transmembrane helix</keyword>
<dbReference type="GO" id="GO:0006355">
    <property type="term" value="P:regulation of DNA-templated transcription"/>
    <property type="evidence" value="ECO:0007669"/>
    <property type="project" value="InterPro"/>
</dbReference>
<dbReference type="InterPro" id="IPR001867">
    <property type="entry name" value="OmpR/PhoB-type_DNA-bd"/>
</dbReference>
<gene>
    <name evidence="5" type="ORF">MA20_40515</name>
</gene>
<dbReference type="SMART" id="SM00862">
    <property type="entry name" value="Trans_reg_C"/>
    <property type="match status" value="1"/>
</dbReference>
<dbReference type="InterPro" id="IPR036388">
    <property type="entry name" value="WH-like_DNA-bd_sf"/>
</dbReference>
<dbReference type="Gene3D" id="3.40.50.10070">
    <property type="entry name" value="TolB, N-terminal domain"/>
    <property type="match status" value="1"/>
</dbReference>
<feature type="transmembrane region" description="Helical" evidence="3">
    <location>
        <begin position="141"/>
        <end position="163"/>
    </location>
</feature>
<comment type="caution">
    <text evidence="5">The sequence shown here is derived from an EMBL/GenBank/DDBJ whole genome shotgun (WGS) entry which is preliminary data.</text>
</comment>
<feature type="domain" description="OmpR/PhoB-type" evidence="4">
    <location>
        <begin position="1"/>
        <end position="98"/>
    </location>
</feature>
<evidence type="ECO:0000256" key="2">
    <source>
        <dbReference type="PROSITE-ProRule" id="PRU01091"/>
    </source>
</evidence>
<dbReference type="EMBL" id="JRPN01000035">
    <property type="protein sequence ID" value="KGT74361.1"/>
    <property type="molecule type" value="Genomic_DNA"/>
</dbReference>
<dbReference type="InterPro" id="IPR016032">
    <property type="entry name" value="Sig_transdc_resp-reg_C-effctor"/>
</dbReference>
<sequence>MRYFFEDCALDTERRELRRGLDVVPTTPQVLDLLEHLIRSRDRVVSKDDLVNAIWNGRIVSDAALTTRLNAVRRAIGDSGQQQRLIKTFPRKGFRFVGAVHDEDRQPATTAAVTVPVTFAHAVGEWRSAGWLEGLRGRLKLVGSVLASVAAIGAIAGGAAGYWNAWKTVRTDAQREAQNIQAQPTVRPESAARLSLVVLPFASLNDGPAQDSFADLISTGLTTDLARTPATLVVGRDTALTYKKKVIDLQQLGADLRIRWAVRGAVRRNGDQVRVNVSLTDLQTARDIWSDRFDGDLANLAVLQDTIAARLLCVAHLHLRQYEEALQQCSRSLNMTGTDLEADMSLISAYGWPGQMERARGGSEAAAQDTS</sequence>
<feature type="DNA-binding region" description="OmpR/PhoB-type" evidence="2">
    <location>
        <begin position="1"/>
        <end position="98"/>
    </location>
</feature>
<dbReference type="PROSITE" id="PS51755">
    <property type="entry name" value="OMPR_PHOB"/>
    <property type="match status" value="1"/>
</dbReference>
<dbReference type="AlphaFoldDB" id="A0A0A3XMG5"/>
<evidence type="ECO:0000256" key="3">
    <source>
        <dbReference type="SAM" id="Phobius"/>
    </source>
</evidence>
<organism evidence="5 6">
    <name type="scientific">Bradyrhizobium japonicum</name>
    <dbReference type="NCBI Taxonomy" id="375"/>
    <lineage>
        <taxon>Bacteria</taxon>
        <taxon>Pseudomonadati</taxon>
        <taxon>Pseudomonadota</taxon>
        <taxon>Alphaproteobacteria</taxon>
        <taxon>Hyphomicrobiales</taxon>
        <taxon>Nitrobacteraceae</taxon>
        <taxon>Bradyrhizobium</taxon>
    </lineage>
</organism>
<name>A0A0A3XMG5_BRAJP</name>
<keyword evidence="3" id="KW-0812">Transmembrane</keyword>
<dbReference type="Pfam" id="PF00486">
    <property type="entry name" value="Trans_reg_C"/>
    <property type="match status" value="1"/>
</dbReference>
<evidence type="ECO:0000256" key="1">
    <source>
        <dbReference type="ARBA" id="ARBA00023125"/>
    </source>
</evidence>
<accession>A0A0A3XMG5</accession>
<dbReference type="GO" id="GO:0003677">
    <property type="term" value="F:DNA binding"/>
    <property type="evidence" value="ECO:0007669"/>
    <property type="project" value="UniProtKB-UniRule"/>
</dbReference>
<protein>
    <recommendedName>
        <fullName evidence="4">OmpR/PhoB-type domain-containing protein</fullName>
    </recommendedName>
</protein>
<dbReference type="SUPFAM" id="SSF46894">
    <property type="entry name" value="C-terminal effector domain of the bipartite response regulators"/>
    <property type="match status" value="1"/>
</dbReference>
<dbReference type="Proteomes" id="UP000030377">
    <property type="component" value="Unassembled WGS sequence"/>
</dbReference>
<reference evidence="5 6" key="1">
    <citation type="submission" date="2014-09" db="EMBL/GenBank/DDBJ databases">
        <title>Draft genome of Bradyrhizobium japonicum Is-34.</title>
        <authorList>
            <person name="Tsurumaru H."/>
            <person name="Yamakawa T."/>
            <person name="Hashimoto S."/>
            <person name="Okizaki K."/>
            <person name="Kanesaki Y."/>
            <person name="Yoshikawa H."/>
            <person name="Yajima S."/>
        </authorList>
    </citation>
    <scope>NUCLEOTIDE SEQUENCE [LARGE SCALE GENOMIC DNA]</scope>
    <source>
        <strain evidence="5 6">Is-34</strain>
    </source>
</reference>
<evidence type="ECO:0000259" key="4">
    <source>
        <dbReference type="PROSITE" id="PS51755"/>
    </source>
</evidence>
<dbReference type="STRING" id="375.BKD09_RS46965"/>
<dbReference type="CDD" id="cd00383">
    <property type="entry name" value="trans_reg_C"/>
    <property type="match status" value="1"/>
</dbReference>